<protein>
    <submittedName>
        <fullName evidence="3">Uncharacterized protein</fullName>
    </submittedName>
</protein>
<dbReference type="Proteomes" id="UP000596742">
    <property type="component" value="Unassembled WGS sequence"/>
</dbReference>
<name>A0A8B6G4U3_MYTGA</name>
<reference evidence="3" key="1">
    <citation type="submission" date="2018-11" db="EMBL/GenBank/DDBJ databases">
        <authorList>
            <person name="Alioto T."/>
            <person name="Alioto T."/>
        </authorList>
    </citation>
    <scope>NUCLEOTIDE SEQUENCE</scope>
</reference>
<organism evidence="3 4">
    <name type="scientific">Mytilus galloprovincialis</name>
    <name type="common">Mediterranean mussel</name>
    <dbReference type="NCBI Taxonomy" id="29158"/>
    <lineage>
        <taxon>Eukaryota</taxon>
        <taxon>Metazoa</taxon>
        <taxon>Spiralia</taxon>
        <taxon>Lophotrochozoa</taxon>
        <taxon>Mollusca</taxon>
        <taxon>Bivalvia</taxon>
        <taxon>Autobranchia</taxon>
        <taxon>Pteriomorphia</taxon>
        <taxon>Mytilida</taxon>
        <taxon>Mytiloidea</taxon>
        <taxon>Mytilidae</taxon>
        <taxon>Mytilinae</taxon>
        <taxon>Mytilus</taxon>
    </lineage>
</organism>
<evidence type="ECO:0000313" key="4">
    <source>
        <dbReference type="Proteomes" id="UP000596742"/>
    </source>
</evidence>
<comment type="caution">
    <text evidence="3">The sequence shown here is derived from an EMBL/GenBank/DDBJ whole genome shotgun (WGS) entry which is preliminary data.</text>
</comment>
<feature type="signal peptide" evidence="2">
    <location>
        <begin position="1"/>
        <end position="25"/>
    </location>
</feature>
<dbReference type="OrthoDB" id="6053186at2759"/>
<feature type="chain" id="PRO_5032852535" evidence="2">
    <location>
        <begin position="26"/>
        <end position="217"/>
    </location>
</feature>
<feature type="region of interest" description="Disordered" evidence="1">
    <location>
        <begin position="86"/>
        <end position="109"/>
    </location>
</feature>
<feature type="compositionally biased region" description="Basic and acidic residues" evidence="1">
    <location>
        <begin position="100"/>
        <end position="109"/>
    </location>
</feature>
<dbReference type="EMBL" id="UYJE01007866">
    <property type="protein sequence ID" value="VDI58691.1"/>
    <property type="molecule type" value="Genomic_DNA"/>
</dbReference>
<evidence type="ECO:0000256" key="2">
    <source>
        <dbReference type="SAM" id="SignalP"/>
    </source>
</evidence>
<gene>
    <name evidence="3" type="ORF">MGAL_10B073726</name>
</gene>
<evidence type="ECO:0000256" key="1">
    <source>
        <dbReference type="SAM" id="MobiDB-lite"/>
    </source>
</evidence>
<feature type="compositionally biased region" description="Basic and acidic residues" evidence="1">
    <location>
        <begin position="191"/>
        <end position="217"/>
    </location>
</feature>
<keyword evidence="2" id="KW-0732">Signal</keyword>
<feature type="region of interest" description="Disordered" evidence="1">
    <location>
        <begin position="171"/>
        <end position="217"/>
    </location>
</feature>
<accession>A0A8B6G4U3</accession>
<keyword evidence="4" id="KW-1185">Reference proteome</keyword>
<sequence length="217" mass="24978">MISERMFQSVCVLVIFFSQQTFTSAFDPYTKQARLCNGVVIWPAKPLLLTRSIGSAERFPREKAVHDFIEDLEVLVNESRTGIHVRSMSSAHTRHKRSTHVPDSDVLDKVCNDKKDTGNPWDEDLPSTAYRMLRGFMGICNDQDQTNEETVIQEQEKRKRKRSDTVPVHEGVTFIPSHGVKNVTPAKKKKKEEEKEERKCEKISTSRGPYKIERKTI</sequence>
<evidence type="ECO:0000313" key="3">
    <source>
        <dbReference type="EMBL" id="VDI58691.1"/>
    </source>
</evidence>
<proteinExistence type="predicted"/>
<dbReference type="AlphaFoldDB" id="A0A8B6G4U3"/>